<evidence type="ECO:0000313" key="5">
    <source>
        <dbReference type="Proteomes" id="UP001165122"/>
    </source>
</evidence>
<gene>
    <name evidence="4" type="ORF">TrLO_g10881</name>
</gene>
<keyword evidence="5" id="KW-1185">Reference proteome</keyword>
<sequence length="461" mass="53933">MAKKKGKKGGGAAAPEADNVEEVERKAMIKSAAGCANQTKKEDAAFNEFQQQKEKVSYFWIIEKKRLEDKKAELRNKDRELQDLEEKHQVIIKIYKQRVKHLLFEHQNEITSAKTDSEVALKLSQDSNRSLESELKIDKRNLNLDSKEMELSHGDYLKSLKQQQDRNITLLRQEFERKSSELHKNYDKKMKTVREKLEMRRKNETSAIEERKNKHIKQLMKDHEQEFSEIKNYYNDITHNNLDLIKSLKDEVAEMKKKEQADEQKMNEIYNENRRMSEPLKKAQKDVEHLNVVLTKYKKEKEDLKRTKARLVVVENQYQSLKWQHQVLQQRYTSVDSERKDLHDKFISTIYEAQQKSGFRNLILEKKLTGMNQIAEQQNAAVNEVLSRANLEPGTLGQMKGRITDVMEVKNQQSRDLQAELERITSAYQQLVSSASSKMSEFGIPQSELGFEPLSAEAMVL</sequence>
<proteinExistence type="predicted"/>
<name>A0A9W7F7Z3_9STRA</name>
<dbReference type="AlphaFoldDB" id="A0A9W7F7Z3"/>
<dbReference type="OrthoDB" id="767661at2759"/>
<dbReference type="GO" id="GO:0031514">
    <property type="term" value="C:motile cilium"/>
    <property type="evidence" value="ECO:0007669"/>
    <property type="project" value="InterPro"/>
</dbReference>
<feature type="domain" description="Growth arrest-specific protein 8" evidence="3">
    <location>
        <begin position="218"/>
        <end position="417"/>
    </location>
</feature>
<keyword evidence="1" id="KW-0175">Coiled coil</keyword>
<feature type="coiled-coil region" evidence="1">
    <location>
        <begin position="64"/>
        <end position="94"/>
    </location>
</feature>
<evidence type="ECO:0000256" key="1">
    <source>
        <dbReference type="SAM" id="Coils"/>
    </source>
</evidence>
<feature type="coiled-coil region" evidence="1">
    <location>
        <begin position="245"/>
        <end position="324"/>
    </location>
</feature>
<dbReference type="PANTHER" id="PTHR31543:SF1">
    <property type="entry name" value="HECT DOMAIN-CONTAINING PROTEIN"/>
    <property type="match status" value="1"/>
</dbReference>
<evidence type="ECO:0000259" key="3">
    <source>
        <dbReference type="Pfam" id="PF13851"/>
    </source>
</evidence>
<feature type="region of interest" description="Disordered" evidence="2">
    <location>
        <begin position="1"/>
        <end position="20"/>
    </location>
</feature>
<dbReference type="InterPro" id="IPR025593">
    <property type="entry name" value="GAS8_dom"/>
</dbReference>
<dbReference type="GO" id="GO:0031267">
    <property type="term" value="F:small GTPase binding"/>
    <property type="evidence" value="ECO:0007669"/>
    <property type="project" value="InterPro"/>
</dbReference>
<dbReference type="GO" id="GO:0048870">
    <property type="term" value="P:cell motility"/>
    <property type="evidence" value="ECO:0007669"/>
    <property type="project" value="InterPro"/>
</dbReference>
<evidence type="ECO:0000256" key="2">
    <source>
        <dbReference type="SAM" id="MobiDB-lite"/>
    </source>
</evidence>
<organism evidence="4 5">
    <name type="scientific">Triparma laevis f. longispina</name>
    <dbReference type="NCBI Taxonomy" id="1714387"/>
    <lineage>
        <taxon>Eukaryota</taxon>
        <taxon>Sar</taxon>
        <taxon>Stramenopiles</taxon>
        <taxon>Ochrophyta</taxon>
        <taxon>Bolidophyceae</taxon>
        <taxon>Parmales</taxon>
        <taxon>Triparmaceae</taxon>
        <taxon>Triparma</taxon>
    </lineage>
</organism>
<dbReference type="PANTHER" id="PTHR31543">
    <property type="entry name" value="DYNEIN REGULATORY COMPLEX SUBUNIT 4"/>
    <property type="match status" value="1"/>
</dbReference>
<dbReference type="Proteomes" id="UP001165122">
    <property type="component" value="Unassembled WGS sequence"/>
</dbReference>
<dbReference type="GO" id="GO:0005874">
    <property type="term" value="C:microtubule"/>
    <property type="evidence" value="ECO:0007669"/>
    <property type="project" value="TreeGrafter"/>
</dbReference>
<evidence type="ECO:0000313" key="4">
    <source>
        <dbReference type="EMBL" id="GMI04099.1"/>
    </source>
</evidence>
<dbReference type="GO" id="GO:0008017">
    <property type="term" value="F:microtubule binding"/>
    <property type="evidence" value="ECO:0007669"/>
    <property type="project" value="InterPro"/>
</dbReference>
<dbReference type="GO" id="GO:0005794">
    <property type="term" value="C:Golgi apparatus"/>
    <property type="evidence" value="ECO:0007669"/>
    <property type="project" value="TreeGrafter"/>
</dbReference>
<comment type="caution">
    <text evidence="4">The sequence shown here is derived from an EMBL/GenBank/DDBJ whole genome shotgun (WGS) entry which is preliminary data.</text>
</comment>
<dbReference type="EMBL" id="BRXW01000068">
    <property type="protein sequence ID" value="GMI04099.1"/>
    <property type="molecule type" value="Genomic_DNA"/>
</dbReference>
<protein>
    <recommendedName>
        <fullName evidence="3">Growth arrest-specific protein 8 domain-containing protein</fullName>
    </recommendedName>
</protein>
<feature type="coiled-coil region" evidence="1">
    <location>
        <begin position="372"/>
        <end position="427"/>
    </location>
</feature>
<dbReference type="InterPro" id="IPR039308">
    <property type="entry name" value="GAS8"/>
</dbReference>
<accession>A0A9W7F7Z3</accession>
<reference evidence="5" key="1">
    <citation type="journal article" date="2023" name="Commun. Biol.">
        <title>Genome analysis of Parmales, the sister group of diatoms, reveals the evolutionary specialization of diatoms from phago-mixotrophs to photoautotrophs.</title>
        <authorList>
            <person name="Ban H."/>
            <person name="Sato S."/>
            <person name="Yoshikawa S."/>
            <person name="Yamada K."/>
            <person name="Nakamura Y."/>
            <person name="Ichinomiya M."/>
            <person name="Sato N."/>
            <person name="Blanc-Mathieu R."/>
            <person name="Endo H."/>
            <person name="Kuwata A."/>
            <person name="Ogata H."/>
        </authorList>
    </citation>
    <scope>NUCLEOTIDE SEQUENCE [LARGE SCALE GENOMIC DNA]</scope>
    <source>
        <strain evidence="5">NIES 3700</strain>
    </source>
</reference>
<dbReference type="Pfam" id="PF13851">
    <property type="entry name" value="GAS"/>
    <property type="match status" value="1"/>
</dbReference>